<feature type="binding site" evidence="9">
    <location>
        <begin position="123"/>
        <end position="129"/>
    </location>
    <ligand>
        <name>ATP</name>
        <dbReference type="ChEBI" id="CHEBI:30616"/>
    </ligand>
</feature>
<evidence type="ECO:0000256" key="7">
    <source>
        <dbReference type="ARBA" id="ARBA00022993"/>
    </source>
</evidence>
<protein>
    <recommendedName>
        <fullName evidence="9">Phosphopantetheine adenylyltransferase</fullName>
        <ecNumber evidence="9">2.7.7.3</ecNumber>
    </recommendedName>
    <alternativeName>
        <fullName evidence="9">Dephospho-CoA pyrophosphorylase</fullName>
    </alternativeName>
    <alternativeName>
        <fullName evidence="9">Pantetheine-phosphate adenylyltransferase</fullName>
        <shortName evidence="9">PPAT</shortName>
    </alternativeName>
</protein>
<organism evidence="11 12">
    <name type="scientific">Ligilactobacillus ubinensis</name>
    <dbReference type="NCBI Taxonomy" id="2876789"/>
    <lineage>
        <taxon>Bacteria</taxon>
        <taxon>Bacillati</taxon>
        <taxon>Bacillota</taxon>
        <taxon>Bacilli</taxon>
        <taxon>Lactobacillales</taxon>
        <taxon>Lactobacillaceae</taxon>
        <taxon>Ligilactobacillus</taxon>
    </lineage>
</organism>
<dbReference type="PANTHER" id="PTHR21342:SF1">
    <property type="entry name" value="PHOSPHOPANTETHEINE ADENYLYLTRANSFERASE"/>
    <property type="match status" value="1"/>
</dbReference>
<feature type="binding site" evidence="9">
    <location>
        <position position="16"/>
    </location>
    <ligand>
        <name>ATP</name>
        <dbReference type="ChEBI" id="CHEBI:30616"/>
    </ligand>
</feature>
<dbReference type="GO" id="GO:0005524">
    <property type="term" value="F:ATP binding"/>
    <property type="evidence" value="ECO:0007669"/>
    <property type="project" value="UniProtKB-KW"/>
</dbReference>
<dbReference type="Pfam" id="PF01467">
    <property type="entry name" value="CTP_transf_like"/>
    <property type="match status" value="1"/>
</dbReference>
<evidence type="ECO:0000313" key="11">
    <source>
        <dbReference type="EMBL" id="MCP0886457.1"/>
    </source>
</evidence>
<comment type="subcellular location">
    <subcellularLocation>
        <location evidence="9">Cytoplasm</location>
    </subcellularLocation>
</comment>
<dbReference type="InterPro" id="IPR004821">
    <property type="entry name" value="Cyt_trans-like"/>
</dbReference>
<feature type="binding site" evidence="9">
    <location>
        <begin position="8"/>
        <end position="9"/>
    </location>
    <ligand>
        <name>ATP</name>
        <dbReference type="ChEBI" id="CHEBI:30616"/>
    </ligand>
</feature>
<evidence type="ECO:0000256" key="3">
    <source>
        <dbReference type="ARBA" id="ARBA00022695"/>
    </source>
</evidence>
<dbReference type="CDD" id="cd02163">
    <property type="entry name" value="PPAT"/>
    <property type="match status" value="1"/>
</dbReference>
<keyword evidence="5 9" id="KW-0067">ATP-binding</keyword>
<feature type="binding site" evidence="9">
    <location>
        <position position="8"/>
    </location>
    <ligand>
        <name>substrate</name>
    </ligand>
</feature>
<dbReference type="NCBIfam" id="TIGR00125">
    <property type="entry name" value="cyt_tran_rel"/>
    <property type="match status" value="1"/>
</dbReference>
<sequence length="157" mass="17325">MRAIFPGSFDPLTNGHLDLIKRASELWDEVIVVVATNTAKKPLFTLEEKIRLVNAAITDIPNVSAVDIPADLTINVARKLKAQVIVRGVRNGQDFEYEQGIAAMNKRLAPDLETILLIARPEYTLLSSSLIKEVARFNGKLDGLVPPAVEKALRKKL</sequence>
<dbReference type="HAMAP" id="MF_00151">
    <property type="entry name" value="PPAT_bact"/>
    <property type="match status" value="1"/>
</dbReference>
<comment type="catalytic activity">
    <reaction evidence="8 9">
        <text>(R)-4'-phosphopantetheine + ATP + H(+) = 3'-dephospho-CoA + diphosphate</text>
        <dbReference type="Rhea" id="RHEA:19801"/>
        <dbReference type="ChEBI" id="CHEBI:15378"/>
        <dbReference type="ChEBI" id="CHEBI:30616"/>
        <dbReference type="ChEBI" id="CHEBI:33019"/>
        <dbReference type="ChEBI" id="CHEBI:57328"/>
        <dbReference type="ChEBI" id="CHEBI:61723"/>
        <dbReference type="EC" id="2.7.7.3"/>
    </reaction>
</comment>
<reference evidence="11 12" key="1">
    <citation type="journal article" date="2023" name="Int. J. Syst. Evol. Microbiol.">
        <title>Ligilactobacillus ubinensis sp. nov., a novel species isolated from the wild ferment of a durian fruit (Durio zibethinus).</title>
        <authorList>
            <person name="Heng Y.C."/>
            <person name="Menon N."/>
            <person name="Chen B."/>
            <person name="Loo B.Z.L."/>
            <person name="Wong G.W.J."/>
            <person name="Lim A.C.H."/>
            <person name="Silvaraju S."/>
            <person name="Kittelmann S."/>
        </authorList>
    </citation>
    <scope>NUCLEOTIDE SEQUENCE [LARGE SCALE GENOMIC DNA]</scope>
    <source>
        <strain evidence="11 12">WILCCON 0076</strain>
    </source>
</reference>
<evidence type="ECO:0000256" key="2">
    <source>
        <dbReference type="ARBA" id="ARBA00022679"/>
    </source>
</evidence>
<keyword evidence="7 9" id="KW-0173">Coenzyme A biosynthesis</keyword>
<dbReference type="PRINTS" id="PR01020">
    <property type="entry name" value="LPSBIOSNTHSS"/>
</dbReference>
<evidence type="ECO:0000256" key="6">
    <source>
        <dbReference type="ARBA" id="ARBA00022842"/>
    </source>
</evidence>
<keyword evidence="3 9" id="KW-0548">Nucleotidyltransferase</keyword>
<dbReference type="PANTHER" id="PTHR21342">
    <property type="entry name" value="PHOSPHOPANTETHEINE ADENYLYLTRANSFERASE"/>
    <property type="match status" value="1"/>
</dbReference>
<evidence type="ECO:0000256" key="9">
    <source>
        <dbReference type="HAMAP-Rule" id="MF_00151"/>
    </source>
</evidence>
<gene>
    <name evidence="9 11" type="primary">coaD</name>
    <name evidence="11" type="ORF">LB941_03785</name>
</gene>
<dbReference type="NCBIfam" id="TIGR01510">
    <property type="entry name" value="coaD_prev_kdtB"/>
    <property type="match status" value="1"/>
</dbReference>
<evidence type="ECO:0000256" key="1">
    <source>
        <dbReference type="ARBA" id="ARBA00022490"/>
    </source>
</evidence>
<keyword evidence="12" id="KW-1185">Reference proteome</keyword>
<dbReference type="InterPro" id="IPR001980">
    <property type="entry name" value="PPAT"/>
</dbReference>
<feature type="binding site" evidence="9">
    <location>
        <position position="40"/>
    </location>
    <ligand>
        <name>substrate</name>
    </ligand>
</feature>
<comment type="cofactor">
    <cofactor evidence="9">
        <name>Mg(2+)</name>
        <dbReference type="ChEBI" id="CHEBI:18420"/>
    </cofactor>
</comment>
<accession>A0A9X2FIB8</accession>
<dbReference type="Gene3D" id="3.40.50.620">
    <property type="entry name" value="HUPs"/>
    <property type="match status" value="1"/>
</dbReference>
<comment type="similarity">
    <text evidence="9">Belongs to the bacterial CoaD family.</text>
</comment>
<feature type="binding site" evidence="9">
    <location>
        <position position="73"/>
    </location>
    <ligand>
        <name>substrate</name>
    </ligand>
</feature>
<keyword evidence="4 9" id="KW-0547">Nucleotide-binding</keyword>
<dbReference type="Proteomes" id="UP001139006">
    <property type="component" value="Unassembled WGS sequence"/>
</dbReference>
<dbReference type="GO" id="GO:0015937">
    <property type="term" value="P:coenzyme A biosynthetic process"/>
    <property type="evidence" value="ECO:0007669"/>
    <property type="project" value="UniProtKB-UniRule"/>
</dbReference>
<keyword evidence="1 9" id="KW-0963">Cytoplasm</keyword>
<dbReference type="AlphaFoldDB" id="A0A9X2FIB8"/>
<evidence type="ECO:0000256" key="5">
    <source>
        <dbReference type="ARBA" id="ARBA00022840"/>
    </source>
</evidence>
<name>A0A9X2FIB8_9LACO</name>
<keyword evidence="2 9" id="KW-0808">Transferase</keyword>
<feature type="domain" description="Cytidyltransferase-like" evidence="10">
    <location>
        <begin position="4"/>
        <end position="133"/>
    </location>
</feature>
<feature type="binding site" evidence="9">
    <location>
        <begin position="88"/>
        <end position="90"/>
    </location>
    <ligand>
        <name>ATP</name>
        <dbReference type="ChEBI" id="CHEBI:30616"/>
    </ligand>
</feature>
<evidence type="ECO:0000256" key="8">
    <source>
        <dbReference type="ARBA" id="ARBA00029346"/>
    </source>
</evidence>
<evidence type="ECO:0000256" key="4">
    <source>
        <dbReference type="ARBA" id="ARBA00022741"/>
    </source>
</evidence>
<dbReference type="GO" id="GO:0004595">
    <property type="term" value="F:pantetheine-phosphate adenylyltransferase activity"/>
    <property type="evidence" value="ECO:0007669"/>
    <property type="project" value="UniProtKB-UniRule"/>
</dbReference>
<comment type="function">
    <text evidence="9">Reversibly transfers an adenylyl group from ATP to 4'-phosphopantetheine, yielding dephospho-CoA (dPCoA) and pyrophosphate.</text>
</comment>
<feature type="site" description="Transition state stabilizer" evidence="9">
    <location>
        <position position="16"/>
    </location>
</feature>
<feature type="binding site" evidence="9">
    <location>
        <position position="87"/>
    </location>
    <ligand>
        <name>substrate</name>
    </ligand>
</feature>
<comment type="subunit">
    <text evidence="9">Homohexamer.</text>
</comment>
<comment type="pathway">
    <text evidence="9">Cofactor biosynthesis; coenzyme A biosynthesis; CoA from (R)-pantothenate: step 4/5.</text>
</comment>
<evidence type="ECO:0000313" key="12">
    <source>
        <dbReference type="Proteomes" id="UP001139006"/>
    </source>
</evidence>
<dbReference type="EC" id="2.7.7.3" evidence="9"/>
<dbReference type="SUPFAM" id="SSF52374">
    <property type="entry name" value="Nucleotidylyl transferase"/>
    <property type="match status" value="1"/>
</dbReference>
<dbReference type="InterPro" id="IPR014729">
    <property type="entry name" value="Rossmann-like_a/b/a_fold"/>
</dbReference>
<dbReference type="EMBL" id="JAIULA010000005">
    <property type="protein sequence ID" value="MCP0886457.1"/>
    <property type="molecule type" value="Genomic_DNA"/>
</dbReference>
<dbReference type="GO" id="GO:0005737">
    <property type="term" value="C:cytoplasm"/>
    <property type="evidence" value="ECO:0007669"/>
    <property type="project" value="UniProtKB-SubCell"/>
</dbReference>
<keyword evidence="6 9" id="KW-0460">Magnesium</keyword>
<proteinExistence type="inferred from homology"/>
<feature type="binding site" evidence="9">
    <location>
        <position position="98"/>
    </location>
    <ligand>
        <name>ATP</name>
        <dbReference type="ChEBI" id="CHEBI:30616"/>
    </ligand>
</feature>
<evidence type="ECO:0000259" key="10">
    <source>
        <dbReference type="Pfam" id="PF01467"/>
    </source>
</evidence>
<comment type="caution">
    <text evidence="11">The sequence shown here is derived from an EMBL/GenBank/DDBJ whole genome shotgun (WGS) entry which is preliminary data.</text>
</comment>
<dbReference type="RefSeq" id="WP_253359599.1">
    <property type="nucleotide sequence ID" value="NZ_JAIULA010000005.1"/>
</dbReference>